<sequence>MWVRTTVTIERWTEEDTECKAKDWDESESSGAKAIGLCPWQ</sequence>
<organism evidence="2 3">
    <name type="scientific">Microcebus murinus</name>
    <name type="common">Gray mouse lemur</name>
    <name type="synonym">Lemur murinus</name>
    <dbReference type="NCBI Taxonomy" id="30608"/>
    <lineage>
        <taxon>Eukaryota</taxon>
        <taxon>Metazoa</taxon>
        <taxon>Chordata</taxon>
        <taxon>Craniata</taxon>
        <taxon>Vertebrata</taxon>
        <taxon>Euteleostomi</taxon>
        <taxon>Mammalia</taxon>
        <taxon>Eutheria</taxon>
        <taxon>Euarchontoglires</taxon>
        <taxon>Primates</taxon>
        <taxon>Strepsirrhini</taxon>
        <taxon>Lemuriformes</taxon>
        <taxon>Cheirogaleidae</taxon>
        <taxon>Microcebus</taxon>
    </lineage>
</organism>
<evidence type="ECO:0000313" key="2">
    <source>
        <dbReference type="Ensembl" id="ENSMICP00000031359.1"/>
    </source>
</evidence>
<protein>
    <submittedName>
        <fullName evidence="2">Protein interacting with cyclin A1</fullName>
    </submittedName>
</protein>
<reference evidence="2" key="3">
    <citation type="submission" date="2025-09" db="UniProtKB">
        <authorList>
            <consortium name="Ensembl"/>
        </authorList>
    </citation>
    <scope>IDENTIFICATION</scope>
</reference>
<keyword evidence="3" id="KW-1185">Reference proteome</keyword>
<dbReference type="GeneTree" id="ENSGT00940000162235"/>
<dbReference type="Ensembl" id="ENSMICT00000044659.2">
    <property type="protein sequence ID" value="ENSMICP00000031359.1"/>
    <property type="gene ID" value="ENSMICG00000016911.3"/>
</dbReference>
<evidence type="ECO:0000313" key="3">
    <source>
        <dbReference type="Proteomes" id="UP000694394"/>
    </source>
</evidence>
<dbReference type="EMBL" id="ABDC03020327">
    <property type="status" value="NOT_ANNOTATED_CDS"/>
    <property type="molecule type" value="Genomic_DNA"/>
</dbReference>
<reference evidence="2" key="2">
    <citation type="submission" date="2025-08" db="UniProtKB">
        <authorList>
            <consortium name="Ensembl"/>
        </authorList>
    </citation>
    <scope>IDENTIFICATION</scope>
</reference>
<gene>
    <name evidence="2" type="primary">PROCA1</name>
</gene>
<evidence type="ECO:0000256" key="1">
    <source>
        <dbReference type="SAM" id="MobiDB-lite"/>
    </source>
</evidence>
<name>A0A8C5VVT2_MICMU</name>
<dbReference type="AlphaFoldDB" id="A0A8C5VVT2"/>
<reference evidence="2" key="1">
    <citation type="submission" date="2016-12" db="EMBL/GenBank/DDBJ databases">
        <title>Mouse lemur reference genome and diversity panel.</title>
        <authorList>
            <person name="Harris R."/>
            <person name="Larsen P."/>
            <person name="Liu Y."/>
            <person name="Hughes D.S."/>
            <person name="Murali S."/>
            <person name="Raveendran M."/>
            <person name="Korchina V."/>
            <person name="Wang M."/>
            <person name="Jhangiani S."/>
            <person name="Bandaranaike D."/>
            <person name="Bellair M."/>
            <person name="Blankenburg K."/>
            <person name="Chao H."/>
            <person name="Dahdouli M."/>
            <person name="Dinh H."/>
            <person name="Doddapaneni H."/>
            <person name="English A."/>
            <person name="Firestine M."/>
            <person name="Gnanaolivu R."/>
            <person name="Gross S."/>
            <person name="Hernandez B."/>
            <person name="Javaid M."/>
            <person name="Jayaseelan J."/>
            <person name="Jones J."/>
            <person name="Khan Z."/>
            <person name="Kovar C."/>
            <person name="Kurapati P."/>
            <person name="Le B."/>
            <person name="Lee S."/>
            <person name="Li M."/>
            <person name="Mathew T."/>
            <person name="Narasimhan A."/>
            <person name="Ngo D."/>
            <person name="Nguyen L."/>
            <person name="Okwuonu G."/>
            <person name="Ongeri F."/>
            <person name="Osuji N."/>
            <person name="Pu L.-L."/>
            <person name="Puazo M."/>
            <person name="Quiroz J."/>
            <person name="Raj R."/>
            <person name="Rajbhandari K."/>
            <person name="Reid J.G."/>
            <person name="Santibanez J."/>
            <person name="Sexton D."/>
            <person name="Skinner E."/>
            <person name="Vee V."/>
            <person name="Weissenberger G."/>
            <person name="Wu Y."/>
            <person name="Xin Y."/>
            <person name="Han Y."/>
            <person name="Campbell C."/>
            <person name="Brown A."/>
            <person name="Sullivan B."/>
            <person name="Shelton J."/>
            <person name="Brown S."/>
            <person name="Dudchenko O."/>
            <person name="Machol I."/>
            <person name="Durand N."/>
            <person name="Shamim M."/>
            <person name="Lieberman A."/>
            <person name="Muzny D.M."/>
            <person name="Richards S."/>
            <person name="Yoder A."/>
            <person name="Worley K.C."/>
            <person name="Rogers J."/>
            <person name="Gibbs R.A."/>
        </authorList>
    </citation>
    <scope>NUCLEOTIDE SEQUENCE [LARGE SCALE GENOMIC DNA]</scope>
</reference>
<dbReference type="Proteomes" id="UP000694394">
    <property type="component" value="Chromosome 16"/>
</dbReference>
<proteinExistence type="predicted"/>
<accession>A0A8C5VVT2</accession>
<feature type="region of interest" description="Disordered" evidence="1">
    <location>
        <begin position="20"/>
        <end position="41"/>
    </location>
</feature>